<reference evidence="2" key="1">
    <citation type="journal article" date="2023" name="Nat. Plants">
        <title>Single-cell RNA sequencing provides a high-resolution roadmap for understanding the multicellular compartmentation of specialized metabolism.</title>
        <authorList>
            <person name="Sun S."/>
            <person name="Shen X."/>
            <person name="Li Y."/>
            <person name="Li Y."/>
            <person name="Wang S."/>
            <person name="Li R."/>
            <person name="Zhang H."/>
            <person name="Shen G."/>
            <person name="Guo B."/>
            <person name="Wei J."/>
            <person name="Xu J."/>
            <person name="St-Pierre B."/>
            <person name="Chen S."/>
            <person name="Sun C."/>
        </authorList>
    </citation>
    <scope>NUCLEOTIDE SEQUENCE [LARGE SCALE GENOMIC DNA]</scope>
</reference>
<organism evidence="1 2">
    <name type="scientific">Catharanthus roseus</name>
    <name type="common">Madagascar periwinkle</name>
    <name type="synonym">Vinca rosea</name>
    <dbReference type="NCBI Taxonomy" id="4058"/>
    <lineage>
        <taxon>Eukaryota</taxon>
        <taxon>Viridiplantae</taxon>
        <taxon>Streptophyta</taxon>
        <taxon>Embryophyta</taxon>
        <taxon>Tracheophyta</taxon>
        <taxon>Spermatophyta</taxon>
        <taxon>Magnoliopsida</taxon>
        <taxon>eudicotyledons</taxon>
        <taxon>Gunneridae</taxon>
        <taxon>Pentapetalae</taxon>
        <taxon>asterids</taxon>
        <taxon>lamiids</taxon>
        <taxon>Gentianales</taxon>
        <taxon>Apocynaceae</taxon>
        <taxon>Rauvolfioideae</taxon>
        <taxon>Vinceae</taxon>
        <taxon>Catharanthinae</taxon>
        <taxon>Catharanthus</taxon>
    </lineage>
</organism>
<proteinExistence type="predicted"/>
<evidence type="ECO:0000313" key="2">
    <source>
        <dbReference type="Proteomes" id="UP001060085"/>
    </source>
</evidence>
<comment type="caution">
    <text evidence="1">The sequence shown here is derived from an EMBL/GenBank/DDBJ whole genome shotgun (WGS) entry which is preliminary data.</text>
</comment>
<gene>
    <name evidence="1" type="ORF">M9H77_01335</name>
</gene>
<accession>A0ACC0C579</accession>
<dbReference type="Proteomes" id="UP001060085">
    <property type="component" value="Linkage Group LG01"/>
</dbReference>
<name>A0ACC0C579_CATRO</name>
<protein>
    <submittedName>
        <fullName evidence="1">Uncharacterized protein</fullName>
    </submittedName>
</protein>
<sequence>MTLSELLSLLQLLLHFQVILIDLLQKKVLQIIKNGAEVTPFPTPFIQKRNRSHHVPLTSLVIPAKEKIWRQSELATKTRQSPHRLSRQNPWYTSLLAPLLWQLLKPSRPSPSSDPSSAFCFRHSFLRASSFFSSPVCFLQLQVGTERTVANNSTGSLTGGGQSCWLLEGIC</sequence>
<dbReference type="EMBL" id="CM044701">
    <property type="protein sequence ID" value="KAI5680108.1"/>
    <property type="molecule type" value="Genomic_DNA"/>
</dbReference>
<evidence type="ECO:0000313" key="1">
    <source>
        <dbReference type="EMBL" id="KAI5680108.1"/>
    </source>
</evidence>
<keyword evidence="2" id="KW-1185">Reference proteome</keyword>